<keyword evidence="1" id="KW-1133">Transmembrane helix</keyword>
<keyword evidence="1" id="KW-0812">Transmembrane</keyword>
<feature type="transmembrane region" description="Helical" evidence="1">
    <location>
        <begin position="119"/>
        <end position="139"/>
    </location>
</feature>
<dbReference type="SUPFAM" id="SSF51261">
    <property type="entry name" value="Duplicated hybrid motif"/>
    <property type="match status" value="1"/>
</dbReference>
<dbReference type="CDD" id="cd12797">
    <property type="entry name" value="M23_peptidase"/>
    <property type="match status" value="1"/>
</dbReference>
<dbReference type="GO" id="GO:0004222">
    <property type="term" value="F:metalloendopeptidase activity"/>
    <property type="evidence" value="ECO:0007669"/>
    <property type="project" value="TreeGrafter"/>
</dbReference>
<reference evidence="3 4" key="1">
    <citation type="submission" date="2018-09" db="EMBL/GenBank/DDBJ databases">
        <title>Paenibacillus SK2017-BO5.</title>
        <authorList>
            <person name="Piskunova J.V."/>
            <person name="Dubiley S.A."/>
            <person name="Severinov K.V."/>
        </authorList>
    </citation>
    <scope>NUCLEOTIDE SEQUENCE [LARGE SCALE GENOMIC DNA]</scope>
    <source>
        <strain evidence="3 4">BO5</strain>
    </source>
</reference>
<dbReference type="PANTHER" id="PTHR21666">
    <property type="entry name" value="PEPTIDASE-RELATED"/>
    <property type="match status" value="1"/>
</dbReference>
<dbReference type="PANTHER" id="PTHR21666:SF270">
    <property type="entry name" value="MUREIN HYDROLASE ACTIVATOR ENVC"/>
    <property type="match status" value="1"/>
</dbReference>
<organism evidence="3 4">
    <name type="scientific">Paenibacillus thiaminolyticus</name>
    <name type="common">Bacillus thiaminolyticus</name>
    <dbReference type="NCBI Taxonomy" id="49283"/>
    <lineage>
        <taxon>Bacteria</taxon>
        <taxon>Bacillati</taxon>
        <taxon>Bacillota</taxon>
        <taxon>Bacilli</taxon>
        <taxon>Bacillales</taxon>
        <taxon>Paenibacillaceae</taxon>
        <taxon>Paenibacillus</taxon>
    </lineage>
</organism>
<evidence type="ECO:0000256" key="1">
    <source>
        <dbReference type="SAM" id="Phobius"/>
    </source>
</evidence>
<dbReference type="InterPro" id="IPR011055">
    <property type="entry name" value="Dup_hybrid_motif"/>
</dbReference>
<proteinExistence type="predicted"/>
<sequence>MIEDIRRRRQERIREIISQEQRLSEAEPRHEAGTSFLPVQHTEHEPLITRPAQTTAPRTIEIPKDSEEMGGRPPLRFDEMEILAAASTDPERLWKASQRQWHERYGWEQERKGGFWRSFRTRIVLSVLLFAAAFAIFRFPADWNEPARQWIGRSLTEEMDMRPIAAWYERTFSGSPSFIPLFQGNRKESASVQGGLSLHPPVKGTVLQPFDMNGNGIRIAADTGAAAYTEVMSVATGRVTEVNRRAEDDIQITVQHASGVVSIYGGLAASEVKVNDWLEEGEVVGMLESPAEDRTAALYFALLRDGEYIDPTDVIAFD</sequence>
<comment type="caution">
    <text evidence="3">The sequence shown here is derived from an EMBL/GenBank/DDBJ whole genome shotgun (WGS) entry which is preliminary data.</text>
</comment>
<dbReference type="OrthoDB" id="2986589at2"/>
<dbReference type="Gene3D" id="2.70.70.10">
    <property type="entry name" value="Glucose Permease (Domain IIA)"/>
    <property type="match status" value="1"/>
</dbReference>
<dbReference type="Pfam" id="PF01551">
    <property type="entry name" value="Peptidase_M23"/>
    <property type="match status" value="1"/>
</dbReference>
<dbReference type="InterPro" id="IPR050570">
    <property type="entry name" value="Cell_wall_metabolism_enzyme"/>
</dbReference>
<dbReference type="EMBL" id="QYZD01000056">
    <property type="protein sequence ID" value="RJG16938.1"/>
    <property type="molecule type" value="Genomic_DNA"/>
</dbReference>
<protein>
    <submittedName>
        <fullName evidence="3">M23 family metallopeptidase</fullName>
    </submittedName>
</protein>
<feature type="domain" description="M23ase beta-sheet core" evidence="2">
    <location>
        <begin position="215"/>
        <end position="311"/>
    </location>
</feature>
<dbReference type="Proteomes" id="UP000266177">
    <property type="component" value="Unassembled WGS sequence"/>
</dbReference>
<dbReference type="AlphaFoldDB" id="A0A3A3GE61"/>
<evidence type="ECO:0000259" key="2">
    <source>
        <dbReference type="Pfam" id="PF01551"/>
    </source>
</evidence>
<evidence type="ECO:0000313" key="4">
    <source>
        <dbReference type="Proteomes" id="UP000266177"/>
    </source>
</evidence>
<dbReference type="InterPro" id="IPR016047">
    <property type="entry name" value="M23ase_b-sheet_dom"/>
</dbReference>
<dbReference type="RefSeq" id="WP_119796662.1">
    <property type="nucleotide sequence ID" value="NZ_QYZD01000056.1"/>
</dbReference>
<keyword evidence="1" id="KW-0472">Membrane</keyword>
<gene>
    <name evidence="3" type="ORF">DQX05_28600</name>
</gene>
<evidence type="ECO:0000313" key="3">
    <source>
        <dbReference type="EMBL" id="RJG16938.1"/>
    </source>
</evidence>
<accession>A0A3A3GE61</accession>
<name>A0A3A3GE61_PANTH</name>